<keyword evidence="3" id="KW-0812">Transmembrane</keyword>
<dbReference type="Gene3D" id="1.20.1560.10">
    <property type="entry name" value="ABC transporter type 1, transmembrane domain"/>
    <property type="match status" value="1"/>
</dbReference>
<dbReference type="Gene3D" id="3.40.50.300">
    <property type="entry name" value="P-loop containing nucleotide triphosphate hydrolases"/>
    <property type="match status" value="1"/>
</dbReference>
<evidence type="ECO:0000256" key="4">
    <source>
        <dbReference type="ARBA" id="ARBA00022989"/>
    </source>
</evidence>
<dbReference type="Proteomes" id="UP000298588">
    <property type="component" value="Chromosome"/>
</dbReference>
<comment type="subcellular location">
    <subcellularLocation>
        <location evidence="1">Cell membrane</location>
        <topology evidence="1">Multi-pass membrane protein</topology>
    </subcellularLocation>
</comment>
<dbReference type="RefSeq" id="WP_137101356.1">
    <property type="nucleotide sequence ID" value="NZ_CP039865.1"/>
</dbReference>
<evidence type="ECO:0000313" key="7">
    <source>
        <dbReference type="EMBL" id="QCK88028.1"/>
    </source>
</evidence>
<keyword evidence="2" id="KW-0813">Transport</keyword>
<feature type="domain" description="ABC transmembrane type-1" evidence="6">
    <location>
        <begin position="1"/>
        <end position="100"/>
    </location>
</feature>
<dbReference type="AlphaFoldDB" id="A0A4D7QK91"/>
<evidence type="ECO:0000313" key="8">
    <source>
        <dbReference type="Proteomes" id="UP000298588"/>
    </source>
</evidence>
<dbReference type="InterPro" id="IPR036640">
    <property type="entry name" value="ABC1_TM_sf"/>
</dbReference>
<dbReference type="GO" id="GO:0005886">
    <property type="term" value="C:plasma membrane"/>
    <property type="evidence" value="ECO:0007669"/>
    <property type="project" value="UniProtKB-SubCell"/>
</dbReference>
<dbReference type="GO" id="GO:0140359">
    <property type="term" value="F:ABC-type transporter activity"/>
    <property type="evidence" value="ECO:0007669"/>
    <property type="project" value="InterPro"/>
</dbReference>
<dbReference type="InterPro" id="IPR009248">
    <property type="entry name" value="SbmA_BacA"/>
</dbReference>
<evidence type="ECO:0000256" key="3">
    <source>
        <dbReference type="ARBA" id="ARBA00022692"/>
    </source>
</evidence>
<dbReference type="SUPFAM" id="SSF90123">
    <property type="entry name" value="ABC transporter transmembrane region"/>
    <property type="match status" value="1"/>
</dbReference>
<dbReference type="SUPFAM" id="SSF52540">
    <property type="entry name" value="P-loop containing nucleoside triphosphate hydrolases"/>
    <property type="match status" value="1"/>
</dbReference>
<sequence>MAHAPAIALTGAETGERRRLAHAFDGIKHAWAVQTASFRNLIVFSSGYTMLTSVLPLLILAPRYLHGEISLGTLMQVTIAFGQVTAALSWLSGNYSSIAQWEASAARVLGLQEAVEDLQGRTETDPATLSRVLAEGPLLAFRDLSVVTQAGEVMLEHFSAEIRLGERVLVEATPQAADALFRAIAGLSVSGAGQIELPNGSAPFFMADRPYLPEATLLEVLAEPQSPDHFAPESVAKALVDVGLAQVVPRLATMALWEQEFGIEDQQRLGFARLLLHRPAWILIHDASSALSPQAENELFELIAQALPGSALVTITHRAMARRMFNRRISVSTVAPSPLKAI</sequence>
<accession>A0A4D7QK91</accession>
<dbReference type="KEGG" id="paqt:E8L99_20855"/>
<evidence type="ECO:0000256" key="2">
    <source>
        <dbReference type="ARBA" id="ARBA00022448"/>
    </source>
</evidence>
<dbReference type="PANTHER" id="PTHR11384">
    <property type="entry name" value="ATP-BINDING CASSETTE, SUB-FAMILY D MEMBER"/>
    <property type="match status" value="1"/>
</dbReference>
<dbReference type="InterPro" id="IPR050835">
    <property type="entry name" value="ABC_transporter_sub-D"/>
</dbReference>
<dbReference type="OrthoDB" id="9810134at2"/>
<reference evidence="7 8" key="1">
    <citation type="submission" date="2019-04" db="EMBL/GenBank/DDBJ databases">
        <title>Phreatobacter aquaticus sp. nov.</title>
        <authorList>
            <person name="Choi A."/>
            <person name="Baek K."/>
        </authorList>
    </citation>
    <scope>NUCLEOTIDE SEQUENCE [LARGE SCALE GENOMIC DNA]</scope>
    <source>
        <strain evidence="7 8">NMCR1094</strain>
    </source>
</reference>
<dbReference type="Pfam" id="PF05992">
    <property type="entry name" value="SbmA_BacA"/>
    <property type="match status" value="1"/>
</dbReference>
<dbReference type="PANTHER" id="PTHR11384:SF59">
    <property type="entry name" value="LYSOSOMAL COBALAMIN TRANSPORTER ABCD4"/>
    <property type="match status" value="1"/>
</dbReference>
<evidence type="ECO:0000256" key="5">
    <source>
        <dbReference type="ARBA" id="ARBA00023136"/>
    </source>
</evidence>
<dbReference type="InterPro" id="IPR027417">
    <property type="entry name" value="P-loop_NTPase"/>
</dbReference>
<evidence type="ECO:0000256" key="1">
    <source>
        <dbReference type="ARBA" id="ARBA00004651"/>
    </source>
</evidence>
<protein>
    <recommendedName>
        <fullName evidence="6">ABC transmembrane type-1 domain-containing protein</fullName>
    </recommendedName>
</protein>
<proteinExistence type="predicted"/>
<dbReference type="EMBL" id="CP039865">
    <property type="protein sequence ID" value="QCK88028.1"/>
    <property type="molecule type" value="Genomic_DNA"/>
</dbReference>
<dbReference type="GO" id="GO:1904680">
    <property type="term" value="F:peptide transmembrane transporter activity"/>
    <property type="evidence" value="ECO:0007669"/>
    <property type="project" value="InterPro"/>
</dbReference>
<keyword evidence="5" id="KW-0472">Membrane</keyword>
<keyword evidence="8" id="KW-1185">Reference proteome</keyword>
<dbReference type="InterPro" id="IPR011527">
    <property type="entry name" value="ABC1_TM_dom"/>
</dbReference>
<keyword evidence="4" id="KW-1133">Transmembrane helix</keyword>
<name>A0A4D7QK91_9HYPH</name>
<evidence type="ECO:0000259" key="6">
    <source>
        <dbReference type="PROSITE" id="PS50929"/>
    </source>
</evidence>
<dbReference type="GO" id="GO:0005524">
    <property type="term" value="F:ATP binding"/>
    <property type="evidence" value="ECO:0007669"/>
    <property type="project" value="InterPro"/>
</dbReference>
<gene>
    <name evidence="7" type="ORF">E8L99_20855</name>
</gene>
<organism evidence="7 8">
    <name type="scientific">Phreatobacter aquaticus</name>
    <dbReference type="NCBI Taxonomy" id="2570229"/>
    <lineage>
        <taxon>Bacteria</taxon>
        <taxon>Pseudomonadati</taxon>
        <taxon>Pseudomonadota</taxon>
        <taxon>Alphaproteobacteria</taxon>
        <taxon>Hyphomicrobiales</taxon>
        <taxon>Phreatobacteraceae</taxon>
        <taxon>Phreatobacter</taxon>
    </lineage>
</organism>
<dbReference type="PROSITE" id="PS50929">
    <property type="entry name" value="ABC_TM1F"/>
    <property type="match status" value="1"/>
</dbReference>
<dbReference type="GO" id="GO:0015833">
    <property type="term" value="P:peptide transport"/>
    <property type="evidence" value="ECO:0007669"/>
    <property type="project" value="InterPro"/>
</dbReference>